<organism evidence="1 2">
    <name type="scientific">Peptoniphilus asaccharolyticus DSM 20463</name>
    <dbReference type="NCBI Taxonomy" id="573058"/>
    <lineage>
        <taxon>Bacteria</taxon>
        <taxon>Bacillati</taxon>
        <taxon>Bacillota</taxon>
        <taxon>Tissierellia</taxon>
        <taxon>Tissierellales</taxon>
        <taxon>Peptoniphilaceae</taxon>
        <taxon>Peptoniphilus</taxon>
    </lineage>
</organism>
<evidence type="ECO:0000313" key="2">
    <source>
        <dbReference type="Proteomes" id="UP000192368"/>
    </source>
</evidence>
<reference evidence="2" key="1">
    <citation type="submission" date="2017-04" db="EMBL/GenBank/DDBJ databases">
        <authorList>
            <person name="Varghese N."/>
            <person name="Submissions S."/>
        </authorList>
    </citation>
    <scope>NUCLEOTIDE SEQUENCE [LARGE SCALE GENOMIC DNA]</scope>
    <source>
        <strain evidence="2">DSM 20463</strain>
    </source>
</reference>
<dbReference type="EMBL" id="FWWR01000009">
    <property type="protein sequence ID" value="SMB86132.1"/>
    <property type="molecule type" value="Genomic_DNA"/>
</dbReference>
<evidence type="ECO:0000313" key="1">
    <source>
        <dbReference type="EMBL" id="SMB86132.1"/>
    </source>
</evidence>
<dbReference type="AlphaFoldDB" id="A0A1W1UYD7"/>
<dbReference type="STRING" id="573058.SAMN00017477_0858"/>
<protein>
    <submittedName>
        <fullName evidence="1">Uncharacterized protein</fullName>
    </submittedName>
</protein>
<gene>
    <name evidence="1" type="ORF">SAMN00017477_0858</name>
</gene>
<accession>A0A1W1UYD7</accession>
<proteinExistence type="predicted"/>
<dbReference type="Proteomes" id="UP000192368">
    <property type="component" value="Unassembled WGS sequence"/>
</dbReference>
<keyword evidence="2" id="KW-1185">Reference proteome</keyword>
<name>A0A1W1UYD7_PEPAS</name>
<sequence length="47" mass="5450">MSAKFIIDTHNVFLLKHKISILQKDLETYLGDSVNFFKRAIVVTKNI</sequence>